<dbReference type="RefSeq" id="WP_380911687.1">
    <property type="nucleotide sequence ID" value="NZ_JBHTLS010000127.1"/>
</dbReference>
<dbReference type="Proteomes" id="UP001597203">
    <property type="component" value="Unassembled WGS sequence"/>
</dbReference>
<reference evidence="5" key="1">
    <citation type="journal article" date="2019" name="Int. J. Syst. Evol. Microbiol.">
        <title>The Global Catalogue of Microorganisms (GCM) 10K type strain sequencing project: providing services to taxonomists for standard genome sequencing and annotation.</title>
        <authorList>
            <consortium name="The Broad Institute Genomics Platform"/>
            <consortium name="The Broad Institute Genome Sequencing Center for Infectious Disease"/>
            <person name="Wu L."/>
            <person name="Ma J."/>
        </authorList>
    </citation>
    <scope>NUCLEOTIDE SEQUENCE [LARGE SCALE GENOMIC DNA]</scope>
    <source>
        <strain evidence="5">CCUG 54329</strain>
    </source>
</reference>
<dbReference type="EMBL" id="JBHTLS010000127">
    <property type="protein sequence ID" value="MFD1105691.1"/>
    <property type="molecule type" value="Genomic_DNA"/>
</dbReference>
<dbReference type="PANTHER" id="PTHR35333">
    <property type="entry name" value="BETA-LACTAMASE"/>
    <property type="match status" value="1"/>
</dbReference>
<dbReference type="SUPFAM" id="SSF56601">
    <property type="entry name" value="beta-lactamase/transpeptidase-like"/>
    <property type="match status" value="1"/>
</dbReference>
<dbReference type="GO" id="GO:0016787">
    <property type="term" value="F:hydrolase activity"/>
    <property type="evidence" value="ECO:0007669"/>
    <property type="project" value="UniProtKB-KW"/>
</dbReference>
<keyword evidence="4" id="KW-0378">Hydrolase</keyword>
<sequence length="429" mass="45526">MRQLAAALILLAMSLIPSPSRAGSDPAYRMRAEQLLGILSAPGGEHAFFSSLFLDAVPLDRWRAVAAELRAAHGKPLAVGAVTRSSPTAGQVEIRYERATVGFSLVVAPEAPNPVVGLHVVGVKAANDTLDKVAAEIEALPGATAFAVARLDDSGPHSIHTYRADAQMAIASSFKLLILAEASRATAAGERRWSDVLPLGPKSFSGRLAGWPDQAPMTLHSLATAMVAESDNCAADTLLLALDREKVDAMLPATGHADLARALPVLTTAEAFALKMPANRDLLARYVAGSLDQRRTLLKEAAARLTTDQVDVGSVAEVPTAIEGAEWFASPRDMIGLLDWLRRHGGDALPIMAVNPGIPPADAKRWRYLGYKGGSEPGVMAMNLLTQGLDGRWYAVSASWNNPAARLDEGRFTALVTRLMNLLAEPATD</sequence>
<accession>A0ABW3NZ10</accession>
<keyword evidence="5" id="KW-1185">Reference proteome</keyword>
<dbReference type="Gene3D" id="3.40.710.10">
    <property type="entry name" value="DD-peptidase/beta-lactamase superfamily"/>
    <property type="match status" value="1"/>
</dbReference>
<evidence type="ECO:0000256" key="1">
    <source>
        <dbReference type="ARBA" id="ARBA00001526"/>
    </source>
</evidence>
<feature type="signal peptide" evidence="2">
    <location>
        <begin position="1"/>
        <end position="22"/>
    </location>
</feature>
<gene>
    <name evidence="4" type="ORF">ACFQ24_12530</name>
</gene>
<feature type="domain" description="Beta-lactamase class A catalytic" evidence="3">
    <location>
        <begin position="160"/>
        <end position="266"/>
    </location>
</feature>
<comment type="catalytic activity">
    <reaction evidence="1">
        <text>a beta-lactam + H2O = a substituted beta-amino acid</text>
        <dbReference type="Rhea" id="RHEA:20401"/>
        <dbReference type="ChEBI" id="CHEBI:15377"/>
        <dbReference type="ChEBI" id="CHEBI:35627"/>
        <dbReference type="ChEBI" id="CHEBI:140347"/>
        <dbReference type="EC" id="3.5.2.6"/>
    </reaction>
</comment>
<evidence type="ECO:0000313" key="5">
    <source>
        <dbReference type="Proteomes" id="UP001597203"/>
    </source>
</evidence>
<evidence type="ECO:0000259" key="3">
    <source>
        <dbReference type="Pfam" id="PF13354"/>
    </source>
</evidence>
<protein>
    <submittedName>
        <fullName evidence="4">Serine hydrolase</fullName>
    </submittedName>
</protein>
<name>A0ABW3NZ10_9SPHN</name>
<dbReference type="Pfam" id="PF13354">
    <property type="entry name" value="Beta-lactamase2"/>
    <property type="match status" value="1"/>
</dbReference>
<dbReference type="PANTHER" id="PTHR35333:SF5">
    <property type="entry name" value="CONSERVED LIPOPROTEIN LPQF-RELATED"/>
    <property type="match status" value="1"/>
</dbReference>
<dbReference type="InterPro" id="IPR012338">
    <property type="entry name" value="Beta-lactam/transpept-like"/>
</dbReference>
<feature type="chain" id="PRO_5045575704" evidence="2">
    <location>
        <begin position="23"/>
        <end position="429"/>
    </location>
</feature>
<evidence type="ECO:0000256" key="2">
    <source>
        <dbReference type="SAM" id="SignalP"/>
    </source>
</evidence>
<dbReference type="InterPro" id="IPR000871">
    <property type="entry name" value="Beta-lactam_class-A"/>
</dbReference>
<keyword evidence="2" id="KW-0732">Signal</keyword>
<organism evidence="4 5">
    <name type="scientific">Sphingobium olei</name>
    <dbReference type="NCBI Taxonomy" id="420955"/>
    <lineage>
        <taxon>Bacteria</taxon>
        <taxon>Pseudomonadati</taxon>
        <taxon>Pseudomonadota</taxon>
        <taxon>Alphaproteobacteria</taxon>
        <taxon>Sphingomonadales</taxon>
        <taxon>Sphingomonadaceae</taxon>
        <taxon>Sphingobium</taxon>
    </lineage>
</organism>
<proteinExistence type="predicted"/>
<evidence type="ECO:0000313" key="4">
    <source>
        <dbReference type="EMBL" id="MFD1105691.1"/>
    </source>
</evidence>
<comment type="caution">
    <text evidence="4">The sequence shown here is derived from an EMBL/GenBank/DDBJ whole genome shotgun (WGS) entry which is preliminary data.</text>
</comment>
<dbReference type="InterPro" id="IPR045155">
    <property type="entry name" value="Beta-lactam_cat"/>
</dbReference>